<dbReference type="SUPFAM" id="SSF56300">
    <property type="entry name" value="Metallo-dependent phosphatases"/>
    <property type="match status" value="1"/>
</dbReference>
<dbReference type="OrthoDB" id="9803927at2"/>
<dbReference type="Pfam" id="PF00149">
    <property type="entry name" value="Metallophos"/>
    <property type="match status" value="1"/>
</dbReference>
<dbReference type="RefSeq" id="WP_141641059.1">
    <property type="nucleotide sequence ID" value="NZ_VIFM01000009.1"/>
</dbReference>
<dbReference type="InterPro" id="IPR029052">
    <property type="entry name" value="Metallo-depent_PP-like"/>
</dbReference>
<evidence type="ECO:0000313" key="7">
    <source>
        <dbReference type="Proteomes" id="UP000315369"/>
    </source>
</evidence>
<keyword evidence="1 2" id="KW-0732">Signal</keyword>
<proteinExistence type="inferred from homology"/>
<feature type="region of interest" description="Disordered" evidence="3">
    <location>
        <begin position="504"/>
        <end position="539"/>
    </location>
</feature>
<sequence length="539" mass="57393">MTTSTALARRGALLLPLALFLALTPSHSRAAVPAAPKGTTRLTFLHLADVYQVQPQEHGDRGGLARVATLRKQVLKESPAPHVLTLLGGDTLSPSVESLLDVDGKQLKGRHMVDAWNALGLDVAVLGNHEFDFGDDVLRERIRQSRFPWLGANVTDAKTGALFEGVKAYEVRELGGIPVGLFGVVLTETKTSTKAGPDTQFGDICAAAKDAVAKLREAGAKVVVGLTHLPLEQDRQLAKCVKVDVILGGHDHVGAADRTTGTPIFKVPAEAVELGRLSLDVDPATGTVRKVSWTRIPVTKKVPEDAEFNEAMKAYGPLFARLAEPVGRTPVALDARSTQVRTRETNLGSFVADAFREAAGADVAVVNGGALRADTVLPAGVMTRRDLHSLMPYTDELVVVELRGATLRAALENGVSLAREDSRPGRFLQVSGMRFTFDPRKPAGARVVDVKVHGKPLDAEATYRLATLSFLTSGKDGYDVLKGQPTTPALKDGRSPLDVLADAFKSGKPAPRAKPEGRITRLGGSALAPDARRPAPPLK</sequence>
<feature type="domain" description="5'-Nucleotidase C-terminal" evidence="5">
    <location>
        <begin position="326"/>
        <end position="482"/>
    </location>
</feature>
<dbReference type="PRINTS" id="PR01607">
    <property type="entry name" value="APYRASEFAMLY"/>
</dbReference>
<feature type="domain" description="Calcineurin-like phosphoesterase" evidence="4">
    <location>
        <begin position="43"/>
        <end position="253"/>
    </location>
</feature>
<dbReference type="InterPro" id="IPR006179">
    <property type="entry name" value="5_nucleotidase/apyrase"/>
</dbReference>
<dbReference type="Gene3D" id="3.60.21.10">
    <property type="match status" value="1"/>
</dbReference>
<dbReference type="InterPro" id="IPR036907">
    <property type="entry name" value="5'-Nucleotdase_C_sf"/>
</dbReference>
<dbReference type="Gene3D" id="3.90.780.10">
    <property type="entry name" value="5'-Nucleotidase, C-terminal domain"/>
    <property type="match status" value="1"/>
</dbReference>
<protein>
    <submittedName>
        <fullName evidence="6">Bifunctional metallophosphatase/5'-nucleotidase</fullName>
    </submittedName>
</protein>
<dbReference type="EMBL" id="VIFM01000009">
    <property type="protein sequence ID" value="TQF17314.1"/>
    <property type="molecule type" value="Genomic_DNA"/>
</dbReference>
<keyword evidence="2" id="KW-0547">Nucleotide-binding</keyword>
<dbReference type="Proteomes" id="UP000315369">
    <property type="component" value="Unassembled WGS sequence"/>
</dbReference>
<dbReference type="InterPro" id="IPR008334">
    <property type="entry name" value="5'-Nucleotdase_C"/>
</dbReference>
<dbReference type="InterPro" id="IPR004843">
    <property type="entry name" value="Calcineurin-like_PHP"/>
</dbReference>
<dbReference type="SUPFAM" id="SSF55816">
    <property type="entry name" value="5'-nucleotidase (syn. UDP-sugar hydrolase), C-terminal domain"/>
    <property type="match status" value="1"/>
</dbReference>
<dbReference type="GO" id="GO:0009166">
    <property type="term" value="P:nucleotide catabolic process"/>
    <property type="evidence" value="ECO:0007669"/>
    <property type="project" value="InterPro"/>
</dbReference>
<organism evidence="6 7">
    <name type="scientific">Myxococcus llanfairpwllgwyngyllgogerychwyrndrobwllllantysiliogogogochensis</name>
    <dbReference type="NCBI Taxonomy" id="2590453"/>
    <lineage>
        <taxon>Bacteria</taxon>
        <taxon>Pseudomonadati</taxon>
        <taxon>Myxococcota</taxon>
        <taxon>Myxococcia</taxon>
        <taxon>Myxococcales</taxon>
        <taxon>Cystobacterineae</taxon>
        <taxon>Myxococcaceae</taxon>
        <taxon>Myxococcus</taxon>
    </lineage>
</organism>
<comment type="similarity">
    <text evidence="2">Belongs to the 5'-nucleotidase family.</text>
</comment>
<gene>
    <name evidence="6" type="ORF">FJV41_04000</name>
</gene>
<reference evidence="6 7" key="1">
    <citation type="submission" date="2019-06" db="EMBL/GenBank/DDBJ databases">
        <authorList>
            <person name="Livingstone P."/>
            <person name="Whitworth D."/>
        </authorList>
    </citation>
    <scope>NUCLEOTIDE SEQUENCE [LARGE SCALE GENOMIC DNA]</scope>
    <source>
        <strain evidence="6 7">AM401</strain>
    </source>
</reference>
<comment type="caution">
    <text evidence="6">The sequence shown here is derived from an EMBL/GenBank/DDBJ whole genome shotgun (WGS) entry which is preliminary data.</text>
</comment>
<dbReference type="GO" id="GO:0016787">
    <property type="term" value="F:hydrolase activity"/>
    <property type="evidence" value="ECO:0007669"/>
    <property type="project" value="UniProtKB-KW"/>
</dbReference>
<dbReference type="PANTHER" id="PTHR11575">
    <property type="entry name" value="5'-NUCLEOTIDASE-RELATED"/>
    <property type="match status" value="1"/>
</dbReference>
<evidence type="ECO:0000256" key="3">
    <source>
        <dbReference type="SAM" id="MobiDB-lite"/>
    </source>
</evidence>
<evidence type="ECO:0000313" key="6">
    <source>
        <dbReference type="EMBL" id="TQF17314.1"/>
    </source>
</evidence>
<evidence type="ECO:0000259" key="4">
    <source>
        <dbReference type="Pfam" id="PF00149"/>
    </source>
</evidence>
<dbReference type="AlphaFoldDB" id="A0A540X9G7"/>
<keyword evidence="7" id="KW-1185">Reference proteome</keyword>
<evidence type="ECO:0000256" key="1">
    <source>
        <dbReference type="ARBA" id="ARBA00022729"/>
    </source>
</evidence>
<dbReference type="Pfam" id="PF02872">
    <property type="entry name" value="5_nucleotid_C"/>
    <property type="match status" value="1"/>
</dbReference>
<evidence type="ECO:0000259" key="5">
    <source>
        <dbReference type="Pfam" id="PF02872"/>
    </source>
</evidence>
<name>A0A540X9G7_9BACT</name>
<feature type="chain" id="PRO_5022268169" evidence="2">
    <location>
        <begin position="31"/>
        <end position="539"/>
    </location>
</feature>
<dbReference type="GO" id="GO:0000166">
    <property type="term" value="F:nucleotide binding"/>
    <property type="evidence" value="ECO:0007669"/>
    <property type="project" value="UniProtKB-KW"/>
</dbReference>
<keyword evidence="2" id="KW-0378">Hydrolase</keyword>
<dbReference type="PANTHER" id="PTHR11575:SF24">
    <property type="entry name" value="5'-NUCLEOTIDASE"/>
    <property type="match status" value="1"/>
</dbReference>
<accession>A0A540X9G7</accession>
<evidence type="ECO:0000256" key="2">
    <source>
        <dbReference type="RuleBase" id="RU362119"/>
    </source>
</evidence>
<feature type="signal peptide" evidence="2">
    <location>
        <begin position="1"/>
        <end position="30"/>
    </location>
</feature>